<evidence type="ECO:0000256" key="2">
    <source>
        <dbReference type="ARBA" id="ARBA00022801"/>
    </source>
</evidence>
<dbReference type="EMBL" id="JBDLBR010000006">
    <property type="protein sequence ID" value="MEN7538564.1"/>
    <property type="molecule type" value="Genomic_DNA"/>
</dbReference>
<dbReference type="InterPro" id="IPR015797">
    <property type="entry name" value="NUDIX_hydrolase-like_dom_sf"/>
</dbReference>
<dbReference type="GO" id="GO:0016787">
    <property type="term" value="F:hydrolase activity"/>
    <property type="evidence" value="ECO:0007669"/>
    <property type="project" value="UniProtKB-KW"/>
</dbReference>
<sequence length="153" mass="17426">MFRLIRRALGRLAYRIAHRLRVWYWRLRKPTVNGCTVIARNNADEVLLVRPSYGGSQWQFPGGGRGRGEDPLEAARREFAEETGLTLHHARSLGPQRREFHGATNVFHIVIGEADGWPRVDGCEIVEAGWFARRQLPAGRKATIDDCLRVARI</sequence>
<dbReference type="InterPro" id="IPR020476">
    <property type="entry name" value="Nudix_hydrolase"/>
</dbReference>
<evidence type="ECO:0000313" key="5">
    <source>
        <dbReference type="EMBL" id="MEN7538564.1"/>
    </source>
</evidence>
<reference evidence="5 6" key="1">
    <citation type="submission" date="2024-05" db="EMBL/GenBank/DDBJ databases">
        <authorList>
            <person name="Park S."/>
        </authorList>
    </citation>
    <scope>NUCLEOTIDE SEQUENCE [LARGE SCALE GENOMIC DNA]</scope>
    <source>
        <strain evidence="5 6">DGU5</strain>
    </source>
</reference>
<name>A0ABV0D0B4_9SPHN</name>
<dbReference type="PROSITE" id="PS51462">
    <property type="entry name" value="NUDIX"/>
    <property type="match status" value="1"/>
</dbReference>
<dbReference type="SUPFAM" id="SSF55811">
    <property type="entry name" value="Nudix"/>
    <property type="match status" value="1"/>
</dbReference>
<keyword evidence="6" id="KW-1185">Reference proteome</keyword>
<evidence type="ECO:0000259" key="4">
    <source>
        <dbReference type="PROSITE" id="PS51462"/>
    </source>
</evidence>
<dbReference type="InterPro" id="IPR020084">
    <property type="entry name" value="NUDIX_hydrolase_CS"/>
</dbReference>
<protein>
    <submittedName>
        <fullName evidence="5">NUDIX hydrolase</fullName>
        <ecNumber evidence="5">3.6.-.-</ecNumber>
    </submittedName>
</protein>
<gene>
    <name evidence="5" type="ORF">ABDJ38_15390</name>
</gene>
<accession>A0ABV0D0B4</accession>
<feature type="domain" description="Nudix hydrolase" evidence="4">
    <location>
        <begin position="30"/>
        <end position="153"/>
    </location>
</feature>
<evidence type="ECO:0000256" key="3">
    <source>
        <dbReference type="RuleBase" id="RU003476"/>
    </source>
</evidence>
<proteinExistence type="inferred from homology"/>
<dbReference type="EC" id="3.6.-.-" evidence="5"/>
<dbReference type="PROSITE" id="PS00893">
    <property type="entry name" value="NUDIX_BOX"/>
    <property type="match status" value="1"/>
</dbReference>
<dbReference type="Gene3D" id="3.90.79.10">
    <property type="entry name" value="Nucleoside Triphosphate Pyrophosphohydrolase"/>
    <property type="match status" value="1"/>
</dbReference>
<comment type="caution">
    <text evidence="5">The sequence shown here is derived from an EMBL/GenBank/DDBJ whole genome shotgun (WGS) entry which is preliminary data.</text>
</comment>
<comment type="cofactor">
    <cofactor evidence="1">
        <name>Mg(2+)</name>
        <dbReference type="ChEBI" id="CHEBI:18420"/>
    </cofactor>
</comment>
<dbReference type="PANTHER" id="PTHR43046">
    <property type="entry name" value="GDP-MANNOSE MANNOSYL HYDROLASE"/>
    <property type="match status" value="1"/>
</dbReference>
<dbReference type="PANTHER" id="PTHR43046:SF14">
    <property type="entry name" value="MUTT_NUDIX FAMILY PROTEIN"/>
    <property type="match status" value="1"/>
</dbReference>
<keyword evidence="2 3" id="KW-0378">Hydrolase</keyword>
<dbReference type="Pfam" id="PF00293">
    <property type="entry name" value="NUDIX"/>
    <property type="match status" value="1"/>
</dbReference>
<comment type="similarity">
    <text evidence="3">Belongs to the Nudix hydrolase family.</text>
</comment>
<dbReference type="PRINTS" id="PR00502">
    <property type="entry name" value="NUDIXFAMILY"/>
</dbReference>
<dbReference type="Proteomes" id="UP001484535">
    <property type="component" value="Unassembled WGS sequence"/>
</dbReference>
<dbReference type="CDD" id="cd02883">
    <property type="entry name" value="NUDIX_Hydrolase"/>
    <property type="match status" value="1"/>
</dbReference>
<organism evidence="5 6">
    <name type="scientific">Aurantiacibacter flavus</name>
    <dbReference type="NCBI Taxonomy" id="3145232"/>
    <lineage>
        <taxon>Bacteria</taxon>
        <taxon>Pseudomonadati</taxon>
        <taxon>Pseudomonadota</taxon>
        <taxon>Alphaproteobacteria</taxon>
        <taxon>Sphingomonadales</taxon>
        <taxon>Erythrobacteraceae</taxon>
        <taxon>Aurantiacibacter</taxon>
    </lineage>
</organism>
<dbReference type="InterPro" id="IPR000086">
    <property type="entry name" value="NUDIX_hydrolase_dom"/>
</dbReference>
<evidence type="ECO:0000313" key="6">
    <source>
        <dbReference type="Proteomes" id="UP001484535"/>
    </source>
</evidence>
<dbReference type="RefSeq" id="WP_346786022.1">
    <property type="nucleotide sequence ID" value="NZ_JBDLBR010000006.1"/>
</dbReference>
<evidence type="ECO:0000256" key="1">
    <source>
        <dbReference type="ARBA" id="ARBA00001946"/>
    </source>
</evidence>